<dbReference type="RefSeq" id="WP_074750168.1">
    <property type="nucleotide sequence ID" value="NZ_AP026069.1"/>
</dbReference>
<dbReference type="InterPro" id="IPR057238">
    <property type="entry name" value="DUF7916"/>
</dbReference>
<evidence type="ECO:0000313" key="2">
    <source>
        <dbReference type="EMBL" id="MDH7958896.1"/>
    </source>
</evidence>
<dbReference type="Pfam" id="PF25509">
    <property type="entry name" value="DUF7916"/>
    <property type="match status" value="1"/>
</dbReference>
<dbReference type="OrthoDB" id="5581965at2"/>
<dbReference type="AlphaFoldDB" id="A0A1I4F2R6"/>
<organism evidence="3 4">
    <name type="scientific">Lactococcus garvieae</name>
    <dbReference type="NCBI Taxonomy" id="1363"/>
    <lineage>
        <taxon>Bacteria</taxon>
        <taxon>Bacillati</taxon>
        <taxon>Bacillota</taxon>
        <taxon>Bacilli</taxon>
        <taxon>Lactobacillales</taxon>
        <taxon>Streptococcaceae</taxon>
        <taxon>Lactococcus</taxon>
    </lineage>
</organism>
<evidence type="ECO:0000313" key="3">
    <source>
        <dbReference type="EMBL" id="SFL11743.1"/>
    </source>
</evidence>
<dbReference type="Proteomes" id="UP001157396">
    <property type="component" value="Unassembled WGS sequence"/>
</dbReference>
<proteinExistence type="predicted"/>
<protein>
    <recommendedName>
        <fullName evidence="1">DUF7916 domain-containing protein</fullName>
    </recommendedName>
</protein>
<evidence type="ECO:0000313" key="4">
    <source>
        <dbReference type="Proteomes" id="UP000181969"/>
    </source>
</evidence>
<gene>
    <name evidence="2" type="ORF">QHR29_00205</name>
    <name evidence="3" type="ORF">SAMN05216438_101358</name>
</gene>
<evidence type="ECO:0000259" key="1">
    <source>
        <dbReference type="Pfam" id="PF25509"/>
    </source>
</evidence>
<dbReference type="Proteomes" id="UP000181969">
    <property type="component" value="Unassembled WGS sequence"/>
</dbReference>
<accession>A0A1I4F2R6</accession>
<sequence length="284" mass="31041">MKRILGYEASDFTRERTSQEFKEAILKAEGRTILVDLAAETAPLYPEVTNGEMAAAFGADLLLLKDFDVQKMSIPGLGEIKDLSELRKLTGTAVGVNLIIKDTGPEYKRVTEASIKELLRKRINFLSLTAYVTPEASPERIVADIKKVRRFYDGFLMLNPVVSHGSELLWDNLKAYIDAGVDMIDLPAPGAVPGTTEEQIARLAFAIRKTGTLVDCVVGTSQEGADKRTIQSLALAAKRVGADVFELGDAGVAGMPAPENIFHASMTIRGKRHTYVRMARSANR</sequence>
<dbReference type="EMBL" id="JARYTV010000001">
    <property type="protein sequence ID" value="MDH7958896.1"/>
    <property type="molecule type" value="Genomic_DNA"/>
</dbReference>
<reference evidence="2" key="2">
    <citation type="submission" date="2023-04" db="EMBL/GenBank/DDBJ databases">
        <title>Genomic analysis of Lactococcus garvieae isolates.</title>
        <authorList>
            <person name="Zhanghang C."/>
        </authorList>
    </citation>
    <scope>NUCLEOTIDE SEQUENCE</scope>
    <source>
        <strain evidence="2">ZB-1</strain>
    </source>
</reference>
<dbReference type="SUPFAM" id="SSF51395">
    <property type="entry name" value="FMN-linked oxidoreductases"/>
    <property type="match status" value="1"/>
</dbReference>
<name>A0A1I4F2R6_9LACT</name>
<reference evidence="3 4" key="1">
    <citation type="submission" date="2016-10" db="EMBL/GenBank/DDBJ databases">
        <authorList>
            <person name="de Groot N.N."/>
        </authorList>
    </citation>
    <scope>NUCLEOTIDE SEQUENCE [LARGE SCALE GENOMIC DNA]</scope>
    <source>
        <strain evidence="3 4">M79</strain>
    </source>
</reference>
<feature type="domain" description="DUF7916" evidence="1">
    <location>
        <begin position="7"/>
        <end position="284"/>
    </location>
</feature>
<dbReference type="EMBL" id="FOTJ01000001">
    <property type="protein sequence ID" value="SFL11743.1"/>
    <property type="molecule type" value="Genomic_DNA"/>
</dbReference>